<dbReference type="SUPFAM" id="SSF52540">
    <property type="entry name" value="P-loop containing nucleoside triphosphate hydrolases"/>
    <property type="match status" value="1"/>
</dbReference>
<dbReference type="OrthoDB" id="448455at2759"/>
<organism evidence="4 5">
    <name type="scientific">Dentipellis fragilis</name>
    <dbReference type="NCBI Taxonomy" id="205917"/>
    <lineage>
        <taxon>Eukaryota</taxon>
        <taxon>Fungi</taxon>
        <taxon>Dikarya</taxon>
        <taxon>Basidiomycota</taxon>
        <taxon>Agaricomycotina</taxon>
        <taxon>Agaricomycetes</taxon>
        <taxon>Russulales</taxon>
        <taxon>Hericiaceae</taxon>
        <taxon>Dentipellis</taxon>
    </lineage>
</organism>
<evidence type="ECO:0000313" key="4">
    <source>
        <dbReference type="EMBL" id="TFY58978.1"/>
    </source>
</evidence>
<dbReference type="InterPro" id="IPR027417">
    <property type="entry name" value="P-loop_NTPase"/>
</dbReference>
<keyword evidence="1" id="KW-0677">Repeat</keyword>
<feature type="domain" description="Nephrocystin 3-like N-terminal" evidence="3">
    <location>
        <begin position="292"/>
        <end position="458"/>
    </location>
</feature>
<dbReference type="Pfam" id="PF17109">
    <property type="entry name" value="Goodbye"/>
    <property type="match status" value="1"/>
</dbReference>
<dbReference type="InterPro" id="IPR031350">
    <property type="entry name" value="Goodbye_dom"/>
</dbReference>
<comment type="caution">
    <text evidence="4">The sequence shown here is derived from an EMBL/GenBank/DDBJ whole genome shotgun (WGS) entry which is preliminary data.</text>
</comment>
<evidence type="ECO:0000259" key="2">
    <source>
        <dbReference type="Pfam" id="PF17109"/>
    </source>
</evidence>
<dbReference type="InterPro" id="IPR056884">
    <property type="entry name" value="NPHP3-like_N"/>
</dbReference>
<accession>A0A4Y9YAQ6</accession>
<dbReference type="Gene3D" id="3.40.50.300">
    <property type="entry name" value="P-loop containing nucleotide triphosphate hydrolases"/>
    <property type="match status" value="1"/>
</dbReference>
<evidence type="ECO:0000313" key="5">
    <source>
        <dbReference type="Proteomes" id="UP000298327"/>
    </source>
</evidence>
<dbReference type="EMBL" id="SEOQ01000648">
    <property type="protein sequence ID" value="TFY58978.1"/>
    <property type="molecule type" value="Genomic_DNA"/>
</dbReference>
<dbReference type="STRING" id="205917.A0A4Y9YAQ6"/>
<keyword evidence="5" id="KW-1185">Reference proteome</keyword>
<feature type="domain" description="Fungal STAND N-terminal Goodbye" evidence="2">
    <location>
        <begin position="45"/>
        <end position="167"/>
    </location>
</feature>
<dbReference type="Pfam" id="PF24883">
    <property type="entry name" value="NPHP3_N"/>
    <property type="match status" value="1"/>
</dbReference>
<protein>
    <recommendedName>
        <fullName evidence="6">NACHT domain-containing protein</fullName>
    </recommendedName>
</protein>
<dbReference type="AlphaFoldDB" id="A0A4Y9YAQ6"/>
<evidence type="ECO:0008006" key="6">
    <source>
        <dbReference type="Google" id="ProtNLM"/>
    </source>
</evidence>
<evidence type="ECO:0000259" key="3">
    <source>
        <dbReference type="Pfam" id="PF24883"/>
    </source>
</evidence>
<reference evidence="4 5" key="1">
    <citation type="submission" date="2019-02" db="EMBL/GenBank/DDBJ databases">
        <title>Genome sequencing of the rare red list fungi Dentipellis fragilis.</title>
        <authorList>
            <person name="Buettner E."/>
            <person name="Kellner H."/>
        </authorList>
    </citation>
    <scope>NUCLEOTIDE SEQUENCE [LARGE SCALE GENOMIC DNA]</scope>
    <source>
        <strain evidence="4 5">DSM 105465</strain>
    </source>
</reference>
<proteinExistence type="predicted"/>
<sequence length="522" mass="59157">MTGFAAGFFSSAPTIVSSPYNKPSSRTIRPSKLIQMADTQFVEMWKTAIEHYEADSKINIADASRDFADILTVDTLLDVIDDEQKKFKEYRRHGEKLRKTLKPVLDVVGIVAGVAGEAVGTAWEPGKAVFLAVKLLVNAARDVNSRYEIIVDLFERMHNFLDRCHIYINNPISKSLQGRLVEVLAHLLLIIGLVTKIVKKGKFNDLELFAQTLFQKDDSITNALQKLDLLTREESLTVQAETHLVSHEISQKVSKIEQGQVDAELDKCYDWLAAPDPWVNHNAAQEKLYEEQTGQWILHDLQFAAWMQEDHSSIWLHGIPGSGKSVLCSTIINALFQDCKPKKSCAVAFFYFDFKDPSKQIFRSLLGSLLGQLSSQSSGASSLLKKFYAMHDSGHRQPSLPSMLDTLWDILMIYDQVYIVLDALDECLEHERQRHLFPLLTILVSSDKYHIHLLATSRNELDIDGCLRTRVTHIMNLGESFIHKDIELHLATMLQNETFFCTLQHKLRDEIKDTLLKGANGM</sequence>
<dbReference type="PANTHER" id="PTHR10039">
    <property type="entry name" value="AMELOGENIN"/>
    <property type="match status" value="1"/>
</dbReference>
<evidence type="ECO:0000256" key="1">
    <source>
        <dbReference type="ARBA" id="ARBA00022737"/>
    </source>
</evidence>
<name>A0A4Y9YAQ6_9AGAM</name>
<gene>
    <name evidence="4" type="ORF">EVG20_g7958</name>
</gene>
<dbReference type="Proteomes" id="UP000298327">
    <property type="component" value="Unassembled WGS sequence"/>
</dbReference>